<dbReference type="EMBL" id="JAHXCT010000001">
    <property type="protein sequence ID" value="MBW4768581.1"/>
    <property type="molecule type" value="Genomic_DNA"/>
</dbReference>
<evidence type="ECO:0000313" key="1">
    <source>
        <dbReference type="EMBL" id="MBW4768581.1"/>
    </source>
</evidence>
<dbReference type="Gene3D" id="3.40.50.11970">
    <property type="match status" value="1"/>
</dbReference>
<gene>
    <name evidence="1" type="ORF">KZO38_02220</name>
</gene>
<dbReference type="RefSeq" id="WP_084472210.1">
    <property type="nucleotide sequence ID" value="NZ_JAHXCT010000001.1"/>
</dbReference>
<dbReference type="PANTHER" id="PTHR37835:SF1">
    <property type="entry name" value="ALPHA-CLOSTRIPAIN"/>
    <property type="match status" value="1"/>
</dbReference>
<dbReference type="Proteomes" id="UP000788426">
    <property type="component" value="Unassembled WGS sequence"/>
</dbReference>
<name>A0ABS6YAI1_9BACT</name>
<comment type="caution">
    <text evidence="1">The sequence shown here is derived from an EMBL/GenBank/DDBJ whole genome shotgun (WGS) entry which is preliminary data.</text>
</comment>
<reference evidence="1 2" key="1">
    <citation type="submission" date="2021-07" db="EMBL/GenBank/DDBJ databases">
        <title>Genomic diversity and antimicrobial resistance of Prevotella spp. isolated from chronic lung disease airways.</title>
        <authorList>
            <person name="Webb K.A."/>
            <person name="Olagoke O.S."/>
            <person name="Baird T."/>
            <person name="Neill J."/>
            <person name="Pham A."/>
            <person name="Wells T.J."/>
            <person name="Ramsay K.A."/>
            <person name="Bell S.C."/>
            <person name="Sarovich D.S."/>
            <person name="Price E.P."/>
        </authorList>
    </citation>
    <scope>NUCLEOTIDE SEQUENCE [LARGE SCALE GENOMIC DNA]</scope>
    <source>
        <strain evidence="1 2">SCHI0011.S.12</strain>
    </source>
</reference>
<organism evidence="1 2">
    <name type="scientific">Hoylesella nanceiensis</name>
    <dbReference type="NCBI Taxonomy" id="425941"/>
    <lineage>
        <taxon>Bacteria</taxon>
        <taxon>Pseudomonadati</taxon>
        <taxon>Bacteroidota</taxon>
        <taxon>Bacteroidia</taxon>
        <taxon>Bacteroidales</taxon>
        <taxon>Prevotellaceae</taxon>
        <taxon>Hoylesella</taxon>
    </lineage>
</organism>
<keyword evidence="2" id="KW-1185">Reference proteome</keyword>
<sequence length="385" mass="43965">MNLNIKTFLLSLCLIACNSCVRDNFEENTVDHTVIVCMLANNDLYKNALSNINQMEWAWKNGYNGNLVVLINPKDSNKDTYLLKIEHDNNMEEIKSPIIEVFKDMDMINSHNLNTLICNTQKRYPSKKYSIILWSHATGWLPPNALVRSFGESNNFQMDIHNLAQAIPSHSFETLIFDACYMGSVEVAYELKDKANYIIASPSEIITLGFPYSSIIPLLFNKNVLPAKIGASYYDFYKQQVGINKSATIGVVKTSELVKLVNITKTVISNASISQSFYDNLKNVQCYDRYANKITFDFKQVIDLLCKNNTNLKSAFEKAMENAVIYTAHTDSFMNEIEIKYCSGLSCYVPTENANYEISNYYKTLNWYKDSGFNLLCGNEFNIHR</sequence>
<protein>
    <recommendedName>
        <fullName evidence="3">Clostripain</fullName>
    </recommendedName>
</protein>
<accession>A0ABS6YAI1</accession>
<evidence type="ECO:0000313" key="2">
    <source>
        <dbReference type="Proteomes" id="UP000788426"/>
    </source>
</evidence>
<evidence type="ECO:0008006" key="3">
    <source>
        <dbReference type="Google" id="ProtNLM"/>
    </source>
</evidence>
<dbReference type="InterPro" id="IPR005077">
    <property type="entry name" value="Peptidase_C11"/>
</dbReference>
<proteinExistence type="predicted"/>
<dbReference type="Pfam" id="PF03415">
    <property type="entry name" value="Peptidase_C11"/>
    <property type="match status" value="1"/>
</dbReference>
<dbReference type="PANTHER" id="PTHR37835">
    <property type="entry name" value="ALPHA-CLOSTRIPAIN"/>
    <property type="match status" value="1"/>
</dbReference>